<feature type="compositionally biased region" description="Basic residues" evidence="1">
    <location>
        <begin position="283"/>
        <end position="296"/>
    </location>
</feature>
<proteinExistence type="predicted"/>
<feature type="compositionally biased region" description="Polar residues" evidence="1">
    <location>
        <begin position="344"/>
        <end position="363"/>
    </location>
</feature>
<dbReference type="GeneID" id="81431095"/>
<feature type="compositionally biased region" description="Basic and acidic residues" evidence="1">
    <location>
        <begin position="297"/>
        <end position="314"/>
    </location>
</feature>
<dbReference type="EMBL" id="JAPQKN010000007">
    <property type="protein sequence ID" value="KAJ5153317.1"/>
    <property type="molecule type" value="Genomic_DNA"/>
</dbReference>
<keyword evidence="3" id="KW-1185">Reference proteome</keyword>
<dbReference type="OrthoDB" id="4185910at2759"/>
<evidence type="ECO:0000313" key="2">
    <source>
        <dbReference type="EMBL" id="KAJ5153317.1"/>
    </source>
</evidence>
<organism evidence="2 3">
    <name type="scientific">Penicillium canariense</name>
    <dbReference type="NCBI Taxonomy" id="189055"/>
    <lineage>
        <taxon>Eukaryota</taxon>
        <taxon>Fungi</taxon>
        <taxon>Dikarya</taxon>
        <taxon>Ascomycota</taxon>
        <taxon>Pezizomycotina</taxon>
        <taxon>Eurotiomycetes</taxon>
        <taxon>Eurotiomycetidae</taxon>
        <taxon>Eurotiales</taxon>
        <taxon>Aspergillaceae</taxon>
        <taxon>Penicillium</taxon>
    </lineage>
</organism>
<protein>
    <submittedName>
        <fullName evidence="2">Uncharacterized protein</fullName>
    </submittedName>
</protein>
<feature type="compositionally biased region" description="Basic and acidic residues" evidence="1">
    <location>
        <begin position="177"/>
        <end position="188"/>
    </location>
</feature>
<dbReference type="Proteomes" id="UP001149163">
    <property type="component" value="Unassembled WGS sequence"/>
</dbReference>
<feature type="compositionally biased region" description="Basic residues" evidence="1">
    <location>
        <begin position="322"/>
        <end position="333"/>
    </location>
</feature>
<evidence type="ECO:0000313" key="3">
    <source>
        <dbReference type="Proteomes" id="UP001149163"/>
    </source>
</evidence>
<evidence type="ECO:0000256" key="1">
    <source>
        <dbReference type="SAM" id="MobiDB-lite"/>
    </source>
</evidence>
<name>A0A9W9HQ36_9EURO</name>
<accession>A0A9W9HQ36</accession>
<sequence>MFLGLQPVSLSFIPREGEYDVICHHCSSSVDSLHQSISERNEDFQSPQSPPSRIKSCPGAFFSPAPDHDASPAVQSINVLSEPPLQSARQNPLVGMCMVQLPTLSANIMPSVMPTPAALEKALDIASTCSYLGSDITRVSKIFTENHRRTQKSSGSDADSERSVQSPCKTPVPNPAKRVDTPDPRVEHISSPNSRTGFDPAAELASSLLESFPKEGLPDSATILSASLASTRSLTAAVQRLEQLIAERNIHRRPDFNLRSLHRTGFKSDGPLLSKTTKVHSASPKRVRARHCRRRADRPSKTKSEALKTSEGPKPEQQNSATKRRDRREKLKRSKEDTGAPSRFGQTMGMQNVHLQPPSSLRR</sequence>
<gene>
    <name evidence="2" type="ORF">N7482_009795</name>
</gene>
<feature type="region of interest" description="Disordered" evidence="1">
    <location>
        <begin position="147"/>
        <end position="199"/>
    </location>
</feature>
<feature type="compositionally biased region" description="Polar residues" evidence="1">
    <location>
        <begin position="152"/>
        <end position="168"/>
    </location>
</feature>
<dbReference type="RefSeq" id="XP_056539625.1">
    <property type="nucleotide sequence ID" value="XM_056691919.1"/>
</dbReference>
<feature type="region of interest" description="Disordered" evidence="1">
    <location>
        <begin position="261"/>
        <end position="363"/>
    </location>
</feature>
<comment type="caution">
    <text evidence="2">The sequence shown here is derived from an EMBL/GenBank/DDBJ whole genome shotgun (WGS) entry which is preliminary data.</text>
</comment>
<reference evidence="2" key="1">
    <citation type="submission" date="2022-11" db="EMBL/GenBank/DDBJ databases">
        <authorList>
            <person name="Petersen C."/>
        </authorList>
    </citation>
    <scope>NUCLEOTIDE SEQUENCE</scope>
    <source>
        <strain evidence="2">IBT 26290</strain>
    </source>
</reference>
<reference evidence="2" key="2">
    <citation type="journal article" date="2023" name="IMA Fungus">
        <title>Comparative genomic study of the Penicillium genus elucidates a diverse pangenome and 15 lateral gene transfer events.</title>
        <authorList>
            <person name="Petersen C."/>
            <person name="Sorensen T."/>
            <person name="Nielsen M.R."/>
            <person name="Sondergaard T.E."/>
            <person name="Sorensen J.L."/>
            <person name="Fitzpatrick D.A."/>
            <person name="Frisvad J.C."/>
            <person name="Nielsen K.L."/>
        </authorList>
    </citation>
    <scope>NUCLEOTIDE SEQUENCE</scope>
    <source>
        <strain evidence="2">IBT 26290</strain>
    </source>
</reference>
<dbReference type="AlphaFoldDB" id="A0A9W9HQ36"/>